<dbReference type="Proteomes" id="UP000770661">
    <property type="component" value="Unassembled WGS sequence"/>
</dbReference>
<evidence type="ECO:0000313" key="2">
    <source>
        <dbReference type="Proteomes" id="UP000770661"/>
    </source>
</evidence>
<reference evidence="1" key="1">
    <citation type="submission" date="2020-07" db="EMBL/GenBank/DDBJ databases">
        <title>The High-quality genome of the commercially important snow crab, Chionoecetes opilio.</title>
        <authorList>
            <person name="Jeong J.-H."/>
            <person name="Ryu S."/>
        </authorList>
    </citation>
    <scope>NUCLEOTIDE SEQUENCE</scope>
    <source>
        <strain evidence="1">MADBK_172401_WGS</strain>
        <tissue evidence="1">Digestive gland</tissue>
    </source>
</reference>
<protein>
    <submittedName>
        <fullName evidence="1">Uncharacterized protein</fullName>
    </submittedName>
</protein>
<evidence type="ECO:0000313" key="1">
    <source>
        <dbReference type="EMBL" id="KAG0701721.1"/>
    </source>
</evidence>
<keyword evidence="2" id="KW-1185">Reference proteome</keyword>
<proteinExistence type="predicted"/>
<dbReference type="AlphaFoldDB" id="A0A8J4XKL4"/>
<gene>
    <name evidence="1" type="ORF">GWK47_025232</name>
</gene>
<comment type="caution">
    <text evidence="1">The sequence shown here is derived from an EMBL/GenBank/DDBJ whole genome shotgun (WGS) entry which is preliminary data.</text>
</comment>
<organism evidence="1 2">
    <name type="scientific">Chionoecetes opilio</name>
    <name type="common">Atlantic snow crab</name>
    <name type="synonym">Cancer opilio</name>
    <dbReference type="NCBI Taxonomy" id="41210"/>
    <lineage>
        <taxon>Eukaryota</taxon>
        <taxon>Metazoa</taxon>
        <taxon>Ecdysozoa</taxon>
        <taxon>Arthropoda</taxon>
        <taxon>Crustacea</taxon>
        <taxon>Multicrustacea</taxon>
        <taxon>Malacostraca</taxon>
        <taxon>Eumalacostraca</taxon>
        <taxon>Eucarida</taxon>
        <taxon>Decapoda</taxon>
        <taxon>Pleocyemata</taxon>
        <taxon>Brachyura</taxon>
        <taxon>Eubrachyura</taxon>
        <taxon>Majoidea</taxon>
        <taxon>Majidae</taxon>
        <taxon>Chionoecetes</taxon>
    </lineage>
</organism>
<accession>A0A8J4XKL4</accession>
<name>A0A8J4XKL4_CHIOP</name>
<dbReference type="EMBL" id="JACEEZ010025355">
    <property type="protein sequence ID" value="KAG0701721.1"/>
    <property type="molecule type" value="Genomic_DNA"/>
</dbReference>
<sequence>MGANTQLVAISHSASSSIEVAQDNECVPRRTLGAWGTCPSTVAPNAPCGTIHRGARVRAPRYQETRIFGDARLPSCRMWTRCGSGGGGASGAGAFASPTASGRLRKVLGSTSRNWGPKRGW</sequence>